<comment type="caution">
    <text evidence="3">The sequence shown here is derived from an EMBL/GenBank/DDBJ whole genome shotgun (WGS) entry which is preliminary data.</text>
</comment>
<evidence type="ECO:0000259" key="2">
    <source>
        <dbReference type="Pfam" id="PF21788"/>
    </source>
</evidence>
<dbReference type="InterPro" id="IPR048366">
    <property type="entry name" value="TNP-like_GBD"/>
</dbReference>
<name>A0AAU9USC5_EUPED</name>
<gene>
    <name evidence="3" type="ORF">EEDITHA_LOCUS15716</name>
</gene>
<proteinExistence type="predicted"/>
<evidence type="ECO:0000256" key="1">
    <source>
        <dbReference type="SAM" id="MobiDB-lite"/>
    </source>
</evidence>
<dbReference type="EMBL" id="CAKOGL010000023">
    <property type="protein sequence ID" value="CAH2100908.1"/>
    <property type="molecule type" value="Genomic_DNA"/>
</dbReference>
<accession>A0AAU9USC5</accession>
<evidence type="ECO:0000313" key="3">
    <source>
        <dbReference type="EMBL" id="CAH2100908.1"/>
    </source>
</evidence>
<feature type="domain" description="Transposable element P transposase-like GTP-binding insertion" evidence="2">
    <location>
        <begin position="54"/>
        <end position="152"/>
    </location>
</feature>
<dbReference type="Pfam" id="PF21788">
    <property type="entry name" value="TNP-like_GBD"/>
    <property type="match status" value="1"/>
</dbReference>
<sequence length="219" mass="25565">MESFQSDCHLSRPSGDLSSVSAAQVPKVTTITIKRKSNPVRNNFPQKKETTKEIKFRNDGKIKLAQWEHLRMLLNEDRAEDEIRIVNKLTEYNVDATNIPKMKVKYAAQFFSQRVFAVTRFLARHKILPEDVEDTANLLIMFNKLFNSFNGHLYHDTANVLKGCLKNNSPHFQFWNEITKILKFIEFIKVVKYRDGTKTIGYEKVRPELDSQRNVETLE</sequence>
<protein>
    <recommendedName>
        <fullName evidence="2">Transposable element P transposase-like GTP-binding insertion domain-containing protein</fullName>
    </recommendedName>
</protein>
<organism evidence="3 4">
    <name type="scientific">Euphydryas editha</name>
    <name type="common">Edith's checkerspot</name>
    <dbReference type="NCBI Taxonomy" id="104508"/>
    <lineage>
        <taxon>Eukaryota</taxon>
        <taxon>Metazoa</taxon>
        <taxon>Ecdysozoa</taxon>
        <taxon>Arthropoda</taxon>
        <taxon>Hexapoda</taxon>
        <taxon>Insecta</taxon>
        <taxon>Pterygota</taxon>
        <taxon>Neoptera</taxon>
        <taxon>Endopterygota</taxon>
        <taxon>Lepidoptera</taxon>
        <taxon>Glossata</taxon>
        <taxon>Ditrysia</taxon>
        <taxon>Papilionoidea</taxon>
        <taxon>Nymphalidae</taxon>
        <taxon>Nymphalinae</taxon>
        <taxon>Euphydryas</taxon>
    </lineage>
</organism>
<feature type="region of interest" description="Disordered" evidence="1">
    <location>
        <begin position="1"/>
        <end position="21"/>
    </location>
</feature>
<dbReference type="Proteomes" id="UP001153954">
    <property type="component" value="Unassembled WGS sequence"/>
</dbReference>
<reference evidence="3" key="1">
    <citation type="submission" date="2022-03" db="EMBL/GenBank/DDBJ databases">
        <authorList>
            <person name="Tunstrom K."/>
        </authorList>
    </citation>
    <scope>NUCLEOTIDE SEQUENCE</scope>
</reference>
<dbReference type="AlphaFoldDB" id="A0AAU9USC5"/>
<keyword evidence="4" id="KW-1185">Reference proteome</keyword>
<evidence type="ECO:0000313" key="4">
    <source>
        <dbReference type="Proteomes" id="UP001153954"/>
    </source>
</evidence>